<proteinExistence type="predicted"/>
<feature type="region of interest" description="Disordered" evidence="1">
    <location>
        <begin position="1"/>
        <end position="38"/>
    </location>
</feature>
<dbReference type="STRING" id="29920.A0A329RMH3"/>
<dbReference type="AlphaFoldDB" id="A0A329RMH3"/>
<name>A0A329RMH3_9STRA</name>
<sequence length="251" mass="28458">MTKRSPYEFDGPVSLAAGAQRTRKKKRRESPSDRDTEANEAWLASVLLPAQQNKTLQPAQRNEVDVRTQPLMMEKREVQAQAHMSVEVLEQKKMLLPYLDKIEYINCQLRQRGLLPTEERSLVKEDRSVVVPNSQAGRKPMVKPPTRVLLDSVGVRNQDEQGTERQDKSSVATSVKVSTRMLQLRYPRFFEAVVQANTGKPLLSRQRGINWLLRTIEVIYNALADCLLLKIGSEKAATCYPTVDNLTPPTC</sequence>
<evidence type="ECO:0000313" key="2">
    <source>
        <dbReference type="EMBL" id="RAW24886.1"/>
    </source>
</evidence>
<dbReference type="EMBL" id="MJFZ01000821">
    <property type="protein sequence ID" value="RAW24886.1"/>
    <property type="molecule type" value="Genomic_DNA"/>
</dbReference>
<protein>
    <submittedName>
        <fullName evidence="2">Uncharacterized protein</fullName>
    </submittedName>
</protein>
<evidence type="ECO:0000256" key="1">
    <source>
        <dbReference type="SAM" id="MobiDB-lite"/>
    </source>
</evidence>
<gene>
    <name evidence="2" type="ORF">PC110_g18688</name>
</gene>
<dbReference type="VEuPathDB" id="FungiDB:PC110_g18688"/>
<reference evidence="2 3" key="1">
    <citation type="submission" date="2018-01" db="EMBL/GenBank/DDBJ databases">
        <title>Draft genome of the strawberry crown rot pathogen Phytophthora cactorum.</title>
        <authorList>
            <person name="Armitage A.D."/>
            <person name="Lysoe E."/>
            <person name="Nellist C.F."/>
            <person name="Harrison R.J."/>
            <person name="Brurberg M.B."/>
        </authorList>
    </citation>
    <scope>NUCLEOTIDE SEQUENCE [LARGE SCALE GENOMIC DNA]</scope>
    <source>
        <strain evidence="2 3">10300</strain>
    </source>
</reference>
<comment type="caution">
    <text evidence="2">The sequence shown here is derived from an EMBL/GenBank/DDBJ whole genome shotgun (WGS) entry which is preliminary data.</text>
</comment>
<organism evidence="2 3">
    <name type="scientific">Phytophthora cactorum</name>
    <dbReference type="NCBI Taxonomy" id="29920"/>
    <lineage>
        <taxon>Eukaryota</taxon>
        <taxon>Sar</taxon>
        <taxon>Stramenopiles</taxon>
        <taxon>Oomycota</taxon>
        <taxon>Peronosporomycetes</taxon>
        <taxon>Peronosporales</taxon>
        <taxon>Peronosporaceae</taxon>
        <taxon>Phytophthora</taxon>
    </lineage>
</organism>
<keyword evidence="3" id="KW-1185">Reference proteome</keyword>
<accession>A0A329RMH3</accession>
<evidence type="ECO:0000313" key="3">
    <source>
        <dbReference type="Proteomes" id="UP000251314"/>
    </source>
</evidence>
<dbReference type="OrthoDB" id="125812at2759"/>
<dbReference type="Proteomes" id="UP000251314">
    <property type="component" value="Unassembled WGS sequence"/>
</dbReference>